<dbReference type="InterPro" id="IPR051249">
    <property type="entry name" value="NLRP_Inflammasome"/>
</dbReference>
<comment type="subunit">
    <text evidence="7">Interacts with the C-terminal part of Nlrp1a (NACHT, LRR and PYD domains-containing protein 1a, C-terminus) in absence of pathogens and other damage-associated signals.</text>
</comment>
<feature type="domain" description="FIIND" evidence="10">
    <location>
        <begin position="33"/>
        <end position="316"/>
    </location>
</feature>
<dbReference type="PROSITE" id="PS51830">
    <property type="entry name" value="FIIND"/>
    <property type="match status" value="1"/>
</dbReference>
<dbReference type="SUPFAM" id="SSF47986">
    <property type="entry name" value="DEATH domain"/>
    <property type="match status" value="1"/>
</dbReference>
<dbReference type="PANTHER" id="PTHR46985">
    <property type="entry name" value="NACHT, LRR AND PYD DOMAINS-CONTAINING PROTEIN 1"/>
    <property type="match status" value="1"/>
</dbReference>
<evidence type="ECO:0000259" key="9">
    <source>
        <dbReference type="PROSITE" id="PS50209"/>
    </source>
</evidence>
<evidence type="ECO:0000256" key="6">
    <source>
        <dbReference type="ARBA" id="ARBA00024315"/>
    </source>
</evidence>
<protein>
    <submittedName>
        <fullName evidence="11">NACHT, LRR and PYD domains-containing protein 1a</fullName>
    </submittedName>
</protein>
<sequence>MGERPLQVPQIEPLCSSSPESLTDVHMDPQWTEECFKSPVVTEVVDKGKKLYRVHFPVAGYYHHPNIGLQFVVKRALTIEIEFCAWGKFWDGNILEHGWMVAGPLFDIKAEQGSVAAVYLPHFVDLQGGRMDTSLFEVAHFKNKKMVLEKPTRVEQHYMVLENPSFSLMGVLLRMIPAAQHFIPITSTTLLYRPQHAKEVTVHLYLIPNDCTIRKAIDDEEEKFQFVRIHKPPPLDSLYMGSRYTVSGSEKLEITPKELELCYRRPGESQLFSEIYVGKVESDIWLQLNDKMSGSQVWEALLKPGDLRSAPILDAPRASDAPALLHFVDHHREQLVARVTSVDPVLDKLYGLVLSEEEYEEVRAEVTMPDKMRKLFSLCRAWNRVCKDKFYQALKETHPHLIMDLWEQWSRDST</sequence>
<keyword evidence="4" id="KW-0391">Immunity</keyword>
<organism evidence="11 12">
    <name type="scientific">Apodemus speciosus</name>
    <name type="common">Large Japanese field mouse</name>
    <dbReference type="NCBI Taxonomy" id="105296"/>
    <lineage>
        <taxon>Eukaryota</taxon>
        <taxon>Metazoa</taxon>
        <taxon>Chordata</taxon>
        <taxon>Craniata</taxon>
        <taxon>Vertebrata</taxon>
        <taxon>Euteleostomi</taxon>
        <taxon>Mammalia</taxon>
        <taxon>Eutheria</taxon>
        <taxon>Euarchontoglires</taxon>
        <taxon>Glires</taxon>
        <taxon>Rodentia</taxon>
        <taxon>Myomorpha</taxon>
        <taxon>Muroidea</taxon>
        <taxon>Muridae</taxon>
        <taxon>Murinae</taxon>
        <taxon>Apodemus</taxon>
    </lineage>
</organism>
<evidence type="ECO:0000313" key="11">
    <source>
        <dbReference type="EMBL" id="GAB1296388.1"/>
    </source>
</evidence>
<dbReference type="InterPro" id="IPR025307">
    <property type="entry name" value="FIIND_dom"/>
</dbReference>
<reference evidence="11 12" key="1">
    <citation type="submission" date="2024-08" db="EMBL/GenBank/DDBJ databases">
        <title>The draft genome of Apodemus speciosus.</title>
        <authorList>
            <person name="Nabeshima K."/>
            <person name="Suzuki S."/>
            <person name="Onuma M."/>
        </authorList>
    </citation>
    <scope>NUCLEOTIDE SEQUENCE [LARGE SCALE GENOMIC DNA]</scope>
    <source>
        <strain evidence="11">IB14-021</strain>
    </source>
</reference>
<keyword evidence="3" id="KW-0399">Innate immunity</keyword>
<evidence type="ECO:0000313" key="12">
    <source>
        <dbReference type="Proteomes" id="UP001623349"/>
    </source>
</evidence>
<evidence type="ECO:0000256" key="8">
    <source>
        <dbReference type="ARBA" id="ARBA00029394"/>
    </source>
</evidence>
<evidence type="ECO:0000256" key="5">
    <source>
        <dbReference type="ARBA" id="ARBA00023198"/>
    </source>
</evidence>
<accession>A0ABQ0FAV9</accession>
<dbReference type="EMBL" id="BAAFST010000011">
    <property type="protein sequence ID" value="GAB1296388.1"/>
    <property type="molecule type" value="Genomic_DNA"/>
</dbReference>
<dbReference type="InterPro" id="IPR001315">
    <property type="entry name" value="CARD"/>
</dbReference>
<keyword evidence="2" id="KW-0963">Cytoplasm</keyword>
<evidence type="ECO:0000259" key="10">
    <source>
        <dbReference type="PROSITE" id="PS51830"/>
    </source>
</evidence>
<evidence type="ECO:0000256" key="7">
    <source>
        <dbReference type="ARBA" id="ARBA00024369"/>
    </source>
</evidence>
<evidence type="ECO:0000256" key="1">
    <source>
        <dbReference type="ARBA" id="ARBA00004514"/>
    </source>
</evidence>
<keyword evidence="5" id="KW-0395">Inflammatory response</keyword>
<dbReference type="Gene3D" id="1.10.533.10">
    <property type="entry name" value="Death Domain, Fas"/>
    <property type="match status" value="1"/>
</dbReference>
<name>A0ABQ0FAV9_APOSI</name>
<dbReference type="Pfam" id="PF13553">
    <property type="entry name" value="FIIND"/>
    <property type="match status" value="1"/>
</dbReference>
<comment type="subcellular location">
    <subcellularLocation>
        <location evidence="1">Cytoplasm</location>
        <location evidence="1">Cytosol</location>
    </subcellularLocation>
</comment>
<evidence type="ECO:0000256" key="2">
    <source>
        <dbReference type="ARBA" id="ARBA00022490"/>
    </source>
</evidence>
<keyword evidence="12" id="KW-1185">Reference proteome</keyword>
<comment type="caution">
    <text evidence="11">The sequence shown here is derived from an EMBL/GenBank/DDBJ whole genome shotgun (WGS) entry which is preliminary data.</text>
</comment>
<dbReference type="CDD" id="cd08330">
    <property type="entry name" value="CARD_ASC_NALP1"/>
    <property type="match status" value="1"/>
</dbReference>
<dbReference type="Pfam" id="PF00619">
    <property type="entry name" value="CARD"/>
    <property type="match status" value="1"/>
</dbReference>
<dbReference type="PANTHER" id="PTHR46985:SF3">
    <property type="entry name" value="NACHT, LRR AND PYD DOMAINS-CONTAINING PROTEIN 1"/>
    <property type="match status" value="1"/>
</dbReference>
<comment type="function">
    <text evidence="8">Constitutes the precursor of the Nlrp1a inflammasome, which mediates autoproteolytic processing within the FIIND domain to generate the N-terminal and C-terminal parts, which are associated non-covalently in absence of pathogens and other damage-associated signals.</text>
</comment>
<dbReference type="PROSITE" id="PS50209">
    <property type="entry name" value="CARD"/>
    <property type="match status" value="1"/>
</dbReference>
<dbReference type="InterPro" id="IPR033516">
    <property type="entry name" value="CARD8/ASC/NALP1_CARD"/>
</dbReference>
<dbReference type="Pfam" id="PF23679">
    <property type="entry name" value="UPA-FIIND"/>
    <property type="match status" value="1"/>
</dbReference>
<dbReference type="InterPro" id="IPR011029">
    <property type="entry name" value="DEATH-like_dom_sf"/>
</dbReference>
<evidence type="ECO:0000256" key="4">
    <source>
        <dbReference type="ARBA" id="ARBA00022859"/>
    </source>
</evidence>
<feature type="domain" description="CARD" evidence="9">
    <location>
        <begin position="320"/>
        <end position="409"/>
    </location>
</feature>
<comment type="function">
    <text evidence="6">Constitutes the active part of the Nlrp1a inflammasome. In absence of pathogens and other damage-associated signals, interacts with the N-terminal part of Nlrp1a (NACHT, LRR and PYD domains-containing protein 1a, N-terminus), preventing activation of the Nlrp1a inflammasome. In response to pathogen-associated signals, the N-terminal part of Nlrp1a is degraded by the proteasome, releasing this form, which polymerizes to form the Nlrp1a inflammasome complex: the Nlrp1a inflammasome complex then directly recruits pro-caspase-1 (proCASP1) and promotes caspase-1 (CASP1) activation, leading to gasdermin-D (GSDMD) cleavage and subsequent pyroptosis.</text>
</comment>
<gene>
    <name evidence="11" type="ORF">APTSU1_001162300</name>
</gene>
<proteinExistence type="predicted"/>
<dbReference type="Proteomes" id="UP001623349">
    <property type="component" value="Unassembled WGS sequence"/>
</dbReference>
<evidence type="ECO:0000256" key="3">
    <source>
        <dbReference type="ARBA" id="ARBA00022588"/>
    </source>
</evidence>